<accession>A0A410P3S3</accession>
<keyword evidence="1" id="KW-0418">Kinase</keyword>
<organism evidence="1 2">
    <name type="scientific">Velamenicoccus archaeovorus</name>
    <dbReference type="NCBI Taxonomy" id="1930593"/>
    <lineage>
        <taxon>Bacteria</taxon>
        <taxon>Pseudomonadati</taxon>
        <taxon>Candidatus Omnitrophota</taxon>
        <taxon>Candidatus Velamenicoccus</taxon>
    </lineage>
</organism>
<sequence length="65" mass="7471">MVRLHNYLISLVREGFYGSVKISFEDGLPVSIREEKSIDTAPFKEEIREGVKKGLIKKKTFNEKA</sequence>
<gene>
    <name evidence="1" type="ORF">BU251_02760</name>
</gene>
<evidence type="ECO:0000313" key="1">
    <source>
        <dbReference type="EMBL" id="QAT16728.1"/>
    </source>
</evidence>
<proteinExistence type="predicted"/>
<dbReference type="GO" id="GO:0016301">
    <property type="term" value="F:kinase activity"/>
    <property type="evidence" value="ECO:0007669"/>
    <property type="project" value="UniProtKB-KW"/>
</dbReference>
<dbReference type="EMBL" id="CP019384">
    <property type="protein sequence ID" value="QAT16728.1"/>
    <property type="molecule type" value="Genomic_DNA"/>
</dbReference>
<protein>
    <submittedName>
        <fullName evidence="1">Tetraacyldisaccharide 4'-kinase</fullName>
    </submittedName>
</protein>
<evidence type="ECO:0000313" key="2">
    <source>
        <dbReference type="Proteomes" id="UP000287243"/>
    </source>
</evidence>
<dbReference type="KEGG" id="vai:BU251_02760"/>
<name>A0A410P3S3_VELA1</name>
<dbReference type="Proteomes" id="UP000287243">
    <property type="component" value="Chromosome"/>
</dbReference>
<dbReference type="RefSeq" id="WP_128699366.1">
    <property type="nucleotide sequence ID" value="NZ_CP019384.1"/>
</dbReference>
<keyword evidence="2" id="KW-1185">Reference proteome</keyword>
<reference evidence="1 2" key="1">
    <citation type="submission" date="2017-01" db="EMBL/GenBank/DDBJ databases">
        <title>First insights into the biology of 'candidatus Vampirococcus archaeovorus'.</title>
        <authorList>
            <person name="Kizina J."/>
            <person name="Jordan S."/>
            <person name="Stueber K."/>
            <person name="Reinhardt R."/>
            <person name="Harder J."/>
        </authorList>
    </citation>
    <scope>NUCLEOTIDE SEQUENCE [LARGE SCALE GENOMIC DNA]</scope>
    <source>
        <strain evidence="1 2">LiM</strain>
    </source>
</reference>
<dbReference type="AlphaFoldDB" id="A0A410P3S3"/>
<keyword evidence="1" id="KW-0808">Transferase</keyword>